<dbReference type="InterPro" id="IPR000524">
    <property type="entry name" value="Tscrpt_reg_HTH_GntR"/>
</dbReference>
<keyword evidence="3" id="KW-0804">Transcription</keyword>
<dbReference type="AlphaFoldDB" id="A0A1M7Y6Q9"/>
<evidence type="ECO:0000259" key="4">
    <source>
        <dbReference type="PROSITE" id="PS50949"/>
    </source>
</evidence>
<dbReference type="SMART" id="SM00345">
    <property type="entry name" value="HTH_GNTR"/>
    <property type="match status" value="1"/>
</dbReference>
<dbReference type="EMBL" id="FRFE01000009">
    <property type="protein sequence ID" value="SHO48322.1"/>
    <property type="molecule type" value="Genomic_DNA"/>
</dbReference>
<feature type="domain" description="HTH gntR-type" evidence="4">
    <location>
        <begin position="11"/>
        <end position="79"/>
    </location>
</feature>
<dbReference type="PANTHER" id="PTHR43537">
    <property type="entry name" value="TRANSCRIPTIONAL REGULATOR, GNTR FAMILY"/>
    <property type="match status" value="1"/>
</dbReference>
<evidence type="ECO:0000313" key="6">
    <source>
        <dbReference type="Proteomes" id="UP000184603"/>
    </source>
</evidence>
<evidence type="ECO:0000256" key="2">
    <source>
        <dbReference type="ARBA" id="ARBA00023125"/>
    </source>
</evidence>
<accession>A0A1M7Y6Q9</accession>
<dbReference type="Pfam" id="PF07729">
    <property type="entry name" value="FCD"/>
    <property type="match status" value="1"/>
</dbReference>
<dbReference type="InterPro" id="IPR008920">
    <property type="entry name" value="TF_FadR/GntR_C"/>
</dbReference>
<keyword evidence="2" id="KW-0238">DNA-binding</keyword>
<dbReference type="RefSeq" id="WP_073613548.1">
    <property type="nucleotide sequence ID" value="NZ_FRFE01000009.1"/>
</dbReference>
<dbReference type="InterPro" id="IPR036388">
    <property type="entry name" value="WH-like_DNA-bd_sf"/>
</dbReference>
<name>A0A1M7Y6Q9_9BACT</name>
<gene>
    <name evidence="5" type="ORF">SAMN02745220_02260</name>
</gene>
<dbReference type="PRINTS" id="PR00035">
    <property type="entry name" value="HTHGNTR"/>
</dbReference>
<proteinExistence type="predicted"/>
<keyword evidence="1" id="KW-0805">Transcription regulation</keyword>
<dbReference type="GO" id="GO:0003700">
    <property type="term" value="F:DNA-binding transcription factor activity"/>
    <property type="evidence" value="ECO:0007669"/>
    <property type="project" value="InterPro"/>
</dbReference>
<dbReference type="GO" id="GO:0003677">
    <property type="term" value="F:DNA binding"/>
    <property type="evidence" value="ECO:0007669"/>
    <property type="project" value="UniProtKB-KW"/>
</dbReference>
<dbReference type="InterPro" id="IPR036390">
    <property type="entry name" value="WH_DNA-bd_sf"/>
</dbReference>
<evidence type="ECO:0000256" key="3">
    <source>
        <dbReference type="ARBA" id="ARBA00023163"/>
    </source>
</evidence>
<dbReference type="Pfam" id="PF00392">
    <property type="entry name" value="GntR"/>
    <property type="match status" value="1"/>
</dbReference>
<dbReference type="SMART" id="SM00895">
    <property type="entry name" value="FCD"/>
    <property type="match status" value="1"/>
</dbReference>
<dbReference type="PROSITE" id="PS50949">
    <property type="entry name" value="HTH_GNTR"/>
    <property type="match status" value="1"/>
</dbReference>
<reference evidence="5 6" key="1">
    <citation type="submission" date="2016-12" db="EMBL/GenBank/DDBJ databases">
        <authorList>
            <person name="Song W.-J."/>
            <person name="Kurnit D.M."/>
        </authorList>
    </citation>
    <scope>NUCLEOTIDE SEQUENCE [LARGE SCALE GENOMIC DNA]</scope>
    <source>
        <strain evidence="5 6">DSM 18488</strain>
    </source>
</reference>
<dbReference type="CDD" id="cd07377">
    <property type="entry name" value="WHTH_GntR"/>
    <property type="match status" value="1"/>
</dbReference>
<organism evidence="5 6">
    <name type="scientific">Desulfopila aestuarii DSM 18488</name>
    <dbReference type="NCBI Taxonomy" id="1121416"/>
    <lineage>
        <taxon>Bacteria</taxon>
        <taxon>Pseudomonadati</taxon>
        <taxon>Thermodesulfobacteriota</taxon>
        <taxon>Desulfobulbia</taxon>
        <taxon>Desulfobulbales</taxon>
        <taxon>Desulfocapsaceae</taxon>
        <taxon>Desulfopila</taxon>
    </lineage>
</organism>
<dbReference type="PANTHER" id="PTHR43537:SF5">
    <property type="entry name" value="UXU OPERON TRANSCRIPTIONAL REGULATOR"/>
    <property type="match status" value="1"/>
</dbReference>
<dbReference type="SUPFAM" id="SSF48008">
    <property type="entry name" value="GntR ligand-binding domain-like"/>
    <property type="match status" value="1"/>
</dbReference>
<evidence type="ECO:0000313" key="5">
    <source>
        <dbReference type="EMBL" id="SHO48322.1"/>
    </source>
</evidence>
<keyword evidence="6" id="KW-1185">Reference proteome</keyword>
<dbReference type="Proteomes" id="UP000184603">
    <property type="component" value="Unassembled WGS sequence"/>
</dbReference>
<dbReference type="Gene3D" id="1.10.10.10">
    <property type="entry name" value="Winged helix-like DNA-binding domain superfamily/Winged helix DNA-binding domain"/>
    <property type="match status" value="1"/>
</dbReference>
<dbReference type="SUPFAM" id="SSF46785">
    <property type="entry name" value="Winged helix' DNA-binding domain"/>
    <property type="match status" value="1"/>
</dbReference>
<dbReference type="OrthoDB" id="5450856at2"/>
<dbReference type="Gene3D" id="1.20.120.530">
    <property type="entry name" value="GntR ligand-binding domain-like"/>
    <property type="match status" value="1"/>
</dbReference>
<evidence type="ECO:0000256" key="1">
    <source>
        <dbReference type="ARBA" id="ARBA00023015"/>
    </source>
</evidence>
<sequence>MDTVFKEVRVEKVSDKIVTQLIDLITEGQLAPGEKLPSERRLTELFGVGRSSLREALNTLETLGFIEIKKRKGNYVKSMDSAMPLNPLKKIMQTDQKRIVELYEVRRSIEQSSAREAAERRTDEDLEAILAAIQKFTLPSGETVFSWDNEIGFHLAIAKASHNFLRLHTLKSIFDFAREFLEPVLHGFICNEERINIVLRQHQDIYEVIKAQDAEGARKMMRDHLFGTNQRLTEFFAKIR</sequence>
<dbReference type="InterPro" id="IPR011711">
    <property type="entry name" value="GntR_C"/>
</dbReference>
<dbReference type="STRING" id="1121416.SAMN02745220_02260"/>
<protein>
    <submittedName>
        <fullName evidence="5">Transcriptional regulator, GntR family</fullName>
    </submittedName>
</protein>